<evidence type="ECO:0000259" key="17">
    <source>
        <dbReference type="PROSITE" id="PS51194"/>
    </source>
</evidence>
<accession>A0A1I6KIK0</accession>
<dbReference type="InterPro" id="IPR033454">
    <property type="entry name" value="RecG_wedge"/>
</dbReference>
<dbReference type="SMART" id="SM00487">
    <property type="entry name" value="DEXDc"/>
    <property type="match status" value="1"/>
</dbReference>
<gene>
    <name evidence="18" type="ORF">SAMN05661086_02447</name>
</gene>
<feature type="domain" description="Helicase ATP-binding" evidence="16">
    <location>
        <begin position="271"/>
        <end position="432"/>
    </location>
</feature>
<evidence type="ECO:0000256" key="8">
    <source>
        <dbReference type="ARBA" id="ARBA00023125"/>
    </source>
</evidence>
<dbReference type="GO" id="GO:0003677">
    <property type="term" value="F:DNA binding"/>
    <property type="evidence" value="ECO:0007669"/>
    <property type="project" value="UniProtKB-KW"/>
</dbReference>
<dbReference type="GO" id="GO:0006310">
    <property type="term" value="P:DNA recombination"/>
    <property type="evidence" value="ECO:0007669"/>
    <property type="project" value="UniProtKB-UniRule"/>
</dbReference>
<dbReference type="PANTHER" id="PTHR47964:SF1">
    <property type="entry name" value="ATP-DEPENDENT DNA HELICASE HOMOLOG RECG, CHLOROPLASTIC"/>
    <property type="match status" value="1"/>
</dbReference>
<dbReference type="GO" id="GO:0043138">
    <property type="term" value="F:3'-5' DNA helicase activity"/>
    <property type="evidence" value="ECO:0007669"/>
    <property type="project" value="UniProtKB-EC"/>
</dbReference>
<dbReference type="InterPro" id="IPR012340">
    <property type="entry name" value="NA-bd_OB-fold"/>
</dbReference>
<dbReference type="InterPro" id="IPR047112">
    <property type="entry name" value="RecG/Mfd"/>
</dbReference>
<dbReference type="Pfam" id="PF00271">
    <property type="entry name" value="Helicase_C"/>
    <property type="match status" value="1"/>
</dbReference>
<dbReference type="PROSITE" id="PS51192">
    <property type="entry name" value="HELICASE_ATP_BIND_1"/>
    <property type="match status" value="1"/>
</dbReference>
<organism evidence="18 19">
    <name type="scientific">Anaeromicropila populeti</name>
    <dbReference type="NCBI Taxonomy" id="37658"/>
    <lineage>
        <taxon>Bacteria</taxon>
        <taxon>Bacillati</taxon>
        <taxon>Bacillota</taxon>
        <taxon>Clostridia</taxon>
        <taxon>Lachnospirales</taxon>
        <taxon>Lachnospiraceae</taxon>
        <taxon>Anaeromicropila</taxon>
    </lineage>
</organism>
<dbReference type="PANTHER" id="PTHR47964">
    <property type="entry name" value="ATP-DEPENDENT DNA HELICASE HOMOLOG RECG, CHLOROPLASTIC"/>
    <property type="match status" value="1"/>
</dbReference>
<comment type="similarity">
    <text evidence="1 15">Belongs to the helicase family. RecG subfamily.</text>
</comment>
<evidence type="ECO:0000256" key="3">
    <source>
        <dbReference type="ARBA" id="ARBA00022741"/>
    </source>
</evidence>
<reference evidence="18 19" key="1">
    <citation type="submission" date="2016-10" db="EMBL/GenBank/DDBJ databases">
        <authorList>
            <person name="de Groot N.N."/>
        </authorList>
    </citation>
    <scope>NUCLEOTIDE SEQUENCE [LARGE SCALE GENOMIC DNA]</scope>
    <source>
        <strain evidence="18 19">743A</strain>
    </source>
</reference>
<dbReference type="CDD" id="cd04488">
    <property type="entry name" value="RecG_wedge_OBF"/>
    <property type="match status" value="1"/>
</dbReference>
<evidence type="ECO:0000256" key="5">
    <source>
        <dbReference type="ARBA" id="ARBA00022801"/>
    </source>
</evidence>
<dbReference type="EC" id="5.6.2.4" evidence="13 15"/>
<dbReference type="CDD" id="cd17992">
    <property type="entry name" value="DEXHc_RecG"/>
    <property type="match status" value="1"/>
</dbReference>
<evidence type="ECO:0000313" key="19">
    <source>
        <dbReference type="Proteomes" id="UP000199659"/>
    </source>
</evidence>
<dbReference type="NCBIfam" id="TIGR00643">
    <property type="entry name" value="recG"/>
    <property type="match status" value="1"/>
</dbReference>
<dbReference type="Proteomes" id="UP000199659">
    <property type="component" value="Unassembled WGS sequence"/>
</dbReference>
<dbReference type="RefSeq" id="WP_092561173.1">
    <property type="nucleotide sequence ID" value="NZ_FOYZ01000009.1"/>
</dbReference>
<keyword evidence="8" id="KW-0238">DNA-binding</keyword>
<comment type="catalytic activity">
    <reaction evidence="12 15">
        <text>Couples ATP hydrolysis with the unwinding of duplex DNA by translocating in the 3'-5' direction.</text>
        <dbReference type="EC" id="5.6.2.4"/>
    </reaction>
</comment>
<dbReference type="InterPro" id="IPR004609">
    <property type="entry name" value="ATP-dep_DNA_helicase_RecG"/>
</dbReference>
<evidence type="ECO:0000256" key="14">
    <source>
        <dbReference type="ARBA" id="ARBA00048988"/>
    </source>
</evidence>
<dbReference type="SUPFAM" id="SSF50249">
    <property type="entry name" value="Nucleic acid-binding proteins"/>
    <property type="match status" value="1"/>
</dbReference>
<dbReference type="SMART" id="SM00490">
    <property type="entry name" value="HELICc"/>
    <property type="match status" value="1"/>
</dbReference>
<evidence type="ECO:0000256" key="9">
    <source>
        <dbReference type="ARBA" id="ARBA00023172"/>
    </source>
</evidence>
<dbReference type="Pfam" id="PF17191">
    <property type="entry name" value="RecG_wedge"/>
    <property type="match status" value="1"/>
</dbReference>
<dbReference type="InterPro" id="IPR027417">
    <property type="entry name" value="P-loop_NTPase"/>
</dbReference>
<dbReference type="NCBIfam" id="NF008165">
    <property type="entry name" value="PRK10917.1-3"/>
    <property type="match status" value="1"/>
</dbReference>
<dbReference type="AlphaFoldDB" id="A0A1I6KIK0"/>
<dbReference type="NCBIfam" id="NF008168">
    <property type="entry name" value="PRK10917.2-2"/>
    <property type="match status" value="1"/>
</dbReference>
<keyword evidence="5 15" id="KW-0378">Hydrolase</keyword>
<evidence type="ECO:0000256" key="11">
    <source>
        <dbReference type="ARBA" id="ARBA00023235"/>
    </source>
</evidence>
<evidence type="ECO:0000256" key="12">
    <source>
        <dbReference type="ARBA" id="ARBA00034617"/>
    </source>
</evidence>
<comment type="catalytic activity">
    <reaction evidence="14 15">
        <text>ATP + H2O = ADP + phosphate + H(+)</text>
        <dbReference type="Rhea" id="RHEA:13065"/>
        <dbReference type="ChEBI" id="CHEBI:15377"/>
        <dbReference type="ChEBI" id="CHEBI:15378"/>
        <dbReference type="ChEBI" id="CHEBI:30616"/>
        <dbReference type="ChEBI" id="CHEBI:43474"/>
        <dbReference type="ChEBI" id="CHEBI:456216"/>
        <dbReference type="EC" id="5.6.2.4"/>
    </reaction>
</comment>
<dbReference type="EMBL" id="FOYZ01000009">
    <property type="protein sequence ID" value="SFR91047.1"/>
    <property type="molecule type" value="Genomic_DNA"/>
</dbReference>
<dbReference type="Gene3D" id="2.40.50.140">
    <property type="entry name" value="Nucleic acid-binding proteins"/>
    <property type="match status" value="1"/>
</dbReference>
<evidence type="ECO:0000256" key="2">
    <source>
        <dbReference type="ARBA" id="ARBA00017846"/>
    </source>
</evidence>
<dbReference type="GO" id="GO:0016887">
    <property type="term" value="F:ATP hydrolysis activity"/>
    <property type="evidence" value="ECO:0007669"/>
    <property type="project" value="RHEA"/>
</dbReference>
<evidence type="ECO:0000259" key="16">
    <source>
        <dbReference type="PROSITE" id="PS51192"/>
    </source>
</evidence>
<evidence type="ECO:0000313" key="18">
    <source>
        <dbReference type="EMBL" id="SFR91047.1"/>
    </source>
</evidence>
<dbReference type="PROSITE" id="PS51194">
    <property type="entry name" value="HELICASE_CTER"/>
    <property type="match status" value="1"/>
</dbReference>
<evidence type="ECO:0000256" key="1">
    <source>
        <dbReference type="ARBA" id="ARBA00007504"/>
    </source>
</evidence>
<keyword evidence="6 15" id="KW-0347">Helicase</keyword>
<evidence type="ECO:0000256" key="15">
    <source>
        <dbReference type="RuleBase" id="RU363016"/>
    </source>
</evidence>
<keyword evidence="3 15" id="KW-0547">Nucleotide-binding</keyword>
<keyword evidence="9 15" id="KW-0233">DNA recombination</keyword>
<dbReference type="GO" id="GO:0005524">
    <property type="term" value="F:ATP binding"/>
    <property type="evidence" value="ECO:0007669"/>
    <property type="project" value="UniProtKB-KW"/>
</dbReference>
<dbReference type="InterPro" id="IPR001650">
    <property type="entry name" value="Helicase_C-like"/>
</dbReference>
<dbReference type="SUPFAM" id="SSF52540">
    <property type="entry name" value="P-loop containing nucleoside triphosphate hydrolases"/>
    <property type="match status" value="2"/>
</dbReference>
<dbReference type="Gene3D" id="3.40.50.300">
    <property type="entry name" value="P-loop containing nucleotide triphosphate hydrolases"/>
    <property type="match status" value="2"/>
</dbReference>
<keyword evidence="10 15" id="KW-0234">DNA repair</keyword>
<dbReference type="OrthoDB" id="9804325at2"/>
<dbReference type="STRING" id="37658.SAMN05661086_02447"/>
<name>A0A1I6KIK0_9FIRM</name>
<dbReference type="GO" id="GO:0006281">
    <property type="term" value="P:DNA repair"/>
    <property type="evidence" value="ECO:0007669"/>
    <property type="project" value="UniProtKB-UniRule"/>
</dbReference>
<dbReference type="Pfam" id="PF19833">
    <property type="entry name" value="RecG_dom3_C"/>
    <property type="match status" value="1"/>
</dbReference>
<dbReference type="InterPro" id="IPR014001">
    <property type="entry name" value="Helicase_ATP-bd"/>
</dbReference>
<evidence type="ECO:0000256" key="6">
    <source>
        <dbReference type="ARBA" id="ARBA00022806"/>
    </source>
</evidence>
<evidence type="ECO:0000256" key="4">
    <source>
        <dbReference type="ARBA" id="ARBA00022763"/>
    </source>
</evidence>
<proteinExistence type="inferred from homology"/>
<evidence type="ECO:0000256" key="13">
    <source>
        <dbReference type="ARBA" id="ARBA00034808"/>
    </source>
</evidence>
<evidence type="ECO:0000256" key="10">
    <source>
        <dbReference type="ARBA" id="ARBA00023204"/>
    </source>
</evidence>
<feature type="domain" description="Helicase C-terminal" evidence="17">
    <location>
        <begin position="451"/>
        <end position="610"/>
    </location>
</feature>
<comment type="function">
    <text evidence="15">Plays a critical role in recombination and DNA repair. Helps process Holliday junction intermediates to mature products by catalyzing branch migration. Has replication fork regression activity, unwinds stalled or blocked replication forks to make a HJ that can be resolved. Has a DNA unwinding activity characteristic of a DNA helicase with 3'-5' polarity.</text>
</comment>
<dbReference type="InterPro" id="IPR045562">
    <property type="entry name" value="RecG_dom3_C"/>
</dbReference>
<keyword evidence="7 15" id="KW-0067">ATP-binding</keyword>
<keyword evidence="19" id="KW-1185">Reference proteome</keyword>
<dbReference type="Pfam" id="PF00270">
    <property type="entry name" value="DEAD"/>
    <property type="match status" value="1"/>
</dbReference>
<keyword evidence="11" id="KW-0413">Isomerase</keyword>
<protein>
    <recommendedName>
        <fullName evidence="2 15">ATP-dependent DNA helicase RecG</fullName>
        <ecNumber evidence="13 15">5.6.2.4</ecNumber>
    </recommendedName>
</protein>
<keyword evidence="4 15" id="KW-0227">DNA damage</keyword>
<sequence>MKQEDRISVIKGIGEKTETGMAKLGIFKVGDLLEHYPRNYDVYGEIKEIEALEEGETAVIEVAVANLPQRKKVRNLQMIQCWVSDYSGRLLVTWFNMPFLQNKIRMGNHYLFRGKVIRKNGMLGMDQPVILSKEEYVNQKDVLQPVYALTAGITNNMVKKAMSIAIKETLLDKDYLPAEIRKECNLIEEKSALRKIHFPNHLEELMEARKRIVFDEFFLFTLALNYLKKQKEQKSSNFKMLSTEACEELMKRLPFSLTEAQRKVWETIRNELQGDSQMNRLVQGDVGSGKTIVAELALLMTAKNGFQGCIMVPTEVLAKQHFQSLSQDLNGFGVRIVLLIGSMTAKEKREVYSCIKNHEADVIVGTHALIQETVEYACLGLVVTDEQHRFGVKQREALFNKGLEPHILVMSATPIPRTLALILYGDLDVSTIDQLPKNRLAIKNCVVATDYREKAYRFIEEQVKAGHQAYVICPMVEESEVMDAENVIEYTEKLQSVMPSYQISFLHGKMKAKEKNQLMEQFSKGEIQVLVATTVVEVGVNVPNATVMMIENAERFGLAQLHQLRGRVGRGGFQSYCIFVNGSQSKESKKRLEVLNSSNDGFVIAKEDLKLRGPGDLFGIRQSGMVEFKMADVYQDAEILLKANEIAKRFTEDEVKLLCKKYEGIRSKLQLYTSDLFL</sequence>
<dbReference type="InterPro" id="IPR011545">
    <property type="entry name" value="DEAD/DEAH_box_helicase_dom"/>
</dbReference>
<evidence type="ECO:0000256" key="7">
    <source>
        <dbReference type="ARBA" id="ARBA00022840"/>
    </source>
</evidence>